<dbReference type="PANTHER" id="PTHR47336:SF2">
    <property type="entry name" value="TRANSCRIPTION FACTOR HMS1-RELATED"/>
    <property type="match status" value="1"/>
</dbReference>
<dbReference type="EMBL" id="KB644411">
    <property type="protein sequence ID" value="EPS29065.1"/>
    <property type="molecule type" value="Genomic_DNA"/>
</dbReference>
<protein>
    <recommendedName>
        <fullName evidence="2">BHLH domain-containing protein</fullName>
    </recommendedName>
</protein>
<dbReference type="HOGENOM" id="CLU_078304_0_0_1"/>
<dbReference type="Proteomes" id="UP000019376">
    <property type="component" value="Unassembled WGS sequence"/>
</dbReference>
<name>S7ZEH5_PENO1</name>
<feature type="region of interest" description="Disordered" evidence="1">
    <location>
        <begin position="1"/>
        <end position="21"/>
    </location>
</feature>
<accession>S7ZEH5</accession>
<dbReference type="OrthoDB" id="2133190at2759"/>
<dbReference type="InterPro" id="IPR052099">
    <property type="entry name" value="Regulatory_TF_Diverse"/>
</dbReference>
<dbReference type="AlphaFoldDB" id="S7ZEH5"/>
<dbReference type="Pfam" id="PF00010">
    <property type="entry name" value="HLH"/>
    <property type="match status" value="1"/>
</dbReference>
<dbReference type="SUPFAM" id="SSF47459">
    <property type="entry name" value="HLH, helix-loop-helix DNA-binding domain"/>
    <property type="match status" value="1"/>
</dbReference>
<evidence type="ECO:0000313" key="3">
    <source>
        <dbReference type="EMBL" id="EPS29065.1"/>
    </source>
</evidence>
<dbReference type="InterPro" id="IPR036638">
    <property type="entry name" value="HLH_DNA-bd_sf"/>
</dbReference>
<dbReference type="InterPro" id="IPR011598">
    <property type="entry name" value="bHLH_dom"/>
</dbReference>
<dbReference type="PANTHER" id="PTHR47336">
    <property type="entry name" value="TRANSCRIPTION FACTOR HMS1-RELATED"/>
    <property type="match status" value="1"/>
</dbReference>
<reference evidence="3 4" key="1">
    <citation type="journal article" date="2013" name="PLoS ONE">
        <title>Genomic and secretomic analyses reveal unique features of the lignocellulolytic enzyme system of Penicillium decumbens.</title>
        <authorList>
            <person name="Liu G."/>
            <person name="Zhang L."/>
            <person name="Wei X."/>
            <person name="Zou G."/>
            <person name="Qin Y."/>
            <person name="Ma L."/>
            <person name="Li J."/>
            <person name="Zheng H."/>
            <person name="Wang S."/>
            <person name="Wang C."/>
            <person name="Xun L."/>
            <person name="Zhao G.-P."/>
            <person name="Zhou Z."/>
            <person name="Qu Y."/>
        </authorList>
    </citation>
    <scope>NUCLEOTIDE SEQUENCE [LARGE SCALE GENOMIC DNA]</scope>
    <source>
        <strain evidence="4">114-2 / CGMCC 5302</strain>
    </source>
</reference>
<proteinExistence type="predicted"/>
<dbReference type="eggNOG" id="ENOG502SRC5">
    <property type="taxonomic scope" value="Eukaryota"/>
</dbReference>
<keyword evidence="4" id="KW-1185">Reference proteome</keyword>
<dbReference type="PROSITE" id="PS50888">
    <property type="entry name" value="BHLH"/>
    <property type="match status" value="1"/>
</dbReference>
<feature type="compositionally biased region" description="Polar residues" evidence="1">
    <location>
        <begin position="1"/>
        <end position="17"/>
    </location>
</feature>
<feature type="domain" description="BHLH" evidence="2">
    <location>
        <begin position="219"/>
        <end position="304"/>
    </location>
</feature>
<evidence type="ECO:0000313" key="4">
    <source>
        <dbReference type="Proteomes" id="UP000019376"/>
    </source>
</evidence>
<sequence>MSMSYTPSPLYPSASQPTRRDRMASALRTLMTNDNLDPEILRAGTQWMTALEEFTQTFTPQATFQPASAQTNLPLDINTTPIDLALCTGSSFPLESGPSSTNPVQSWLGDIFSRPSLSNNLPAHLMGCDFTLDFARISDEGDVILNSAEIDHSSSTSTSTSICNSSVGTSSLADFIAQTPQTSPAPLLSLNETSTRPPLQLPFATDRRSQERSRPRPSKHQRAHYIVEKRYRAGLHERFEALRECVENWKHQHQQKESQQEQQSSSPLSPGTTTDGTNEGANRGATRLNKSEVLCEAVAYINLLQEENEVVIEHMKLLIRRFRATKQALQQG</sequence>
<feature type="compositionally biased region" description="Basic and acidic residues" evidence="1">
    <location>
        <begin position="205"/>
        <end position="214"/>
    </location>
</feature>
<dbReference type="Gene3D" id="4.10.280.10">
    <property type="entry name" value="Helix-loop-helix DNA-binding domain"/>
    <property type="match status" value="1"/>
</dbReference>
<dbReference type="STRING" id="933388.S7ZEH5"/>
<organism evidence="3 4">
    <name type="scientific">Penicillium oxalicum (strain 114-2 / CGMCC 5302)</name>
    <name type="common">Penicillium decumbens</name>
    <dbReference type="NCBI Taxonomy" id="933388"/>
    <lineage>
        <taxon>Eukaryota</taxon>
        <taxon>Fungi</taxon>
        <taxon>Dikarya</taxon>
        <taxon>Ascomycota</taxon>
        <taxon>Pezizomycotina</taxon>
        <taxon>Eurotiomycetes</taxon>
        <taxon>Eurotiomycetidae</taxon>
        <taxon>Eurotiales</taxon>
        <taxon>Aspergillaceae</taxon>
        <taxon>Penicillium</taxon>
    </lineage>
</organism>
<feature type="compositionally biased region" description="Polar residues" evidence="1">
    <location>
        <begin position="183"/>
        <end position="197"/>
    </location>
</feature>
<gene>
    <name evidence="3" type="ORF">PDE_04012</name>
</gene>
<feature type="compositionally biased region" description="Polar residues" evidence="1">
    <location>
        <begin position="267"/>
        <end position="280"/>
    </location>
</feature>
<evidence type="ECO:0000259" key="2">
    <source>
        <dbReference type="PROSITE" id="PS50888"/>
    </source>
</evidence>
<dbReference type="PhylomeDB" id="S7ZEH5"/>
<evidence type="ECO:0000256" key="1">
    <source>
        <dbReference type="SAM" id="MobiDB-lite"/>
    </source>
</evidence>
<feature type="region of interest" description="Disordered" evidence="1">
    <location>
        <begin position="251"/>
        <end position="285"/>
    </location>
</feature>
<dbReference type="GO" id="GO:0046983">
    <property type="term" value="F:protein dimerization activity"/>
    <property type="evidence" value="ECO:0007669"/>
    <property type="project" value="InterPro"/>
</dbReference>
<dbReference type="SMART" id="SM00353">
    <property type="entry name" value="HLH"/>
    <property type="match status" value="1"/>
</dbReference>
<feature type="region of interest" description="Disordered" evidence="1">
    <location>
        <begin position="183"/>
        <end position="227"/>
    </location>
</feature>